<dbReference type="PANTHER" id="PTHR47765">
    <property type="entry name" value="3'-5' EXONUCLEASE DOMAIN-CONTAINING PROTEIN"/>
    <property type="match status" value="1"/>
</dbReference>
<proteinExistence type="predicted"/>
<dbReference type="OrthoDB" id="18193at2759"/>
<dbReference type="InterPro" id="IPR052408">
    <property type="entry name" value="Exonuclease_MUT-7-like"/>
</dbReference>
<comment type="caution">
    <text evidence="2">The sequence shown here is derived from an EMBL/GenBank/DDBJ whole genome shotgun (WGS) entry which is preliminary data.</text>
</comment>
<dbReference type="Proteomes" id="UP000494206">
    <property type="component" value="Unassembled WGS sequence"/>
</dbReference>
<dbReference type="InterPro" id="IPR012337">
    <property type="entry name" value="RNaseH-like_sf"/>
</dbReference>
<keyword evidence="3" id="KW-1185">Reference proteome</keyword>
<dbReference type="InterPro" id="IPR036397">
    <property type="entry name" value="RNaseH_sf"/>
</dbReference>
<feature type="domain" description="3'-5' exonuclease" evidence="1">
    <location>
        <begin position="436"/>
        <end position="486"/>
    </location>
</feature>
<evidence type="ECO:0000259" key="1">
    <source>
        <dbReference type="Pfam" id="PF01612"/>
    </source>
</evidence>
<dbReference type="Gene3D" id="3.30.420.10">
    <property type="entry name" value="Ribonuclease H-like superfamily/Ribonuclease H"/>
    <property type="match status" value="1"/>
</dbReference>
<dbReference type="EMBL" id="CADEPM010000004">
    <property type="protein sequence ID" value="CAB3405515.1"/>
    <property type="molecule type" value="Genomic_DNA"/>
</dbReference>
<evidence type="ECO:0000313" key="2">
    <source>
        <dbReference type="EMBL" id="CAB3405515.1"/>
    </source>
</evidence>
<organism evidence="2 3">
    <name type="scientific">Caenorhabditis bovis</name>
    <dbReference type="NCBI Taxonomy" id="2654633"/>
    <lineage>
        <taxon>Eukaryota</taxon>
        <taxon>Metazoa</taxon>
        <taxon>Ecdysozoa</taxon>
        <taxon>Nematoda</taxon>
        <taxon>Chromadorea</taxon>
        <taxon>Rhabditida</taxon>
        <taxon>Rhabditina</taxon>
        <taxon>Rhabditomorpha</taxon>
        <taxon>Rhabditoidea</taxon>
        <taxon>Rhabditidae</taxon>
        <taxon>Peloderinae</taxon>
        <taxon>Caenorhabditis</taxon>
    </lineage>
</organism>
<dbReference type="PANTHER" id="PTHR47765:SF3">
    <property type="entry name" value="3'-5' EXONUCLEASE DOMAIN-CONTAINING PROTEIN"/>
    <property type="match status" value="1"/>
</dbReference>
<dbReference type="GO" id="GO:0003676">
    <property type="term" value="F:nucleic acid binding"/>
    <property type="evidence" value="ECO:0007669"/>
    <property type="project" value="InterPro"/>
</dbReference>
<sequence length="519" mass="59810">MLMVPISREAKIWKQIKYVLCPTGNNTTLEAFGSIIAKSVSSGLISFNALEFFMRDEFINKYLTNPGTILQAMYIGPLKAATVETFATNRSSEFRQQCREILRVAIDAARDPLVFSLRDPVNIAQSHPDRLSYQEFAANTHQLIRDLKGYCGETAIHPGWACAALKKFGHKRYVEKTWKDENFYDLIWTVLAQRPNLKSFVCKLLESQYNDHNAAKFWRRMQPNQMLKNHIQNSNVITEDPLKPTSEFLNFPGTVKAIRMISTNDEIVKLEKTMRTCLKVDKSLTVGLDAEWSAYVSPSRATILQMAMREMVYIIDLESKSISDEHYDRFMTFLFRTEEILKIGFQFGEDLHQLRATFRCCLALYRPLNVICVGRIISDLLDRIDNSPDNEILKKEFLPTLNDEPLKESLADSSLGRNFRFDIPKVDTIQSKFLNKGLSFICEKLLGRPLDKTEQCSVWDRRPLRNLQLRYAAMDAYSMLLLLDKCTEICKRMGLHIEEIMKNQSPIVVSFPLLSEHPL</sequence>
<dbReference type="InterPro" id="IPR002562">
    <property type="entry name" value="3'-5'_exonuclease_dom"/>
</dbReference>
<reference evidence="2 3" key="1">
    <citation type="submission" date="2020-04" db="EMBL/GenBank/DDBJ databases">
        <authorList>
            <person name="Laetsch R D."/>
            <person name="Stevens L."/>
            <person name="Kumar S."/>
            <person name="Blaxter L. M."/>
        </authorList>
    </citation>
    <scope>NUCLEOTIDE SEQUENCE [LARGE SCALE GENOMIC DNA]</scope>
</reference>
<gene>
    <name evidence="2" type="ORF">CBOVIS_LOCUS7701</name>
</gene>
<name>A0A8S1EZH7_9PELO</name>
<dbReference type="AlphaFoldDB" id="A0A8S1EZH7"/>
<evidence type="ECO:0000313" key="3">
    <source>
        <dbReference type="Proteomes" id="UP000494206"/>
    </source>
</evidence>
<dbReference type="GO" id="GO:0006139">
    <property type="term" value="P:nucleobase-containing compound metabolic process"/>
    <property type="evidence" value="ECO:0007669"/>
    <property type="project" value="InterPro"/>
</dbReference>
<dbReference type="SUPFAM" id="SSF53098">
    <property type="entry name" value="Ribonuclease H-like"/>
    <property type="match status" value="1"/>
</dbReference>
<dbReference type="GO" id="GO:0008408">
    <property type="term" value="F:3'-5' exonuclease activity"/>
    <property type="evidence" value="ECO:0007669"/>
    <property type="project" value="InterPro"/>
</dbReference>
<protein>
    <recommendedName>
        <fullName evidence="1">3'-5' exonuclease domain-containing protein</fullName>
    </recommendedName>
</protein>
<dbReference type="Pfam" id="PF01612">
    <property type="entry name" value="DNA_pol_A_exo1"/>
    <property type="match status" value="1"/>
</dbReference>
<accession>A0A8S1EZH7</accession>